<dbReference type="PANTHER" id="PTHR10926:SF0">
    <property type="entry name" value="CDC50, ISOFORM A"/>
    <property type="match status" value="1"/>
</dbReference>
<evidence type="ECO:0000256" key="1">
    <source>
        <dbReference type="ARBA" id="ARBA00004141"/>
    </source>
</evidence>
<sequence length="336" mass="37707">MRDKLNEKPGDVQEKRTKEPRNKAITQQNLPACKPVLEKAWVLFIFLTISGICVPLGAPVEVSQRYDQSCLSSLADNGARQSYLWQNAANDSSLSCSVQLNITKDISGPVYVYYEIKGMYQNHRRYVRSRSDTQLADSGSSSTTSACSPLEYYQQNKSLPINPCGLVAWSYFNDSYTMQLQRSGRSTPLPVSAEGIAFDSDIQYRFGNQTPTNFNPEFNERRGGGQINGTPKEDERFINWVRISALPHFRKLWGRIDDDLKAGDSVNINVLNRYNTYAFDGQKSIVLSNTNWLGGKNPFLGIAYLVTGILSFLLGLAYFVVSLVKPRKFGDVSCLK</sequence>
<reference evidence="9 10" key="1">
    <citation type="submission" date="2020-02" db="EMBL/GenBank/DDBJ databases">
        <title>Draft genome sequence of Haematococcus lacustris strain NIES-144.</title>
        <authorList>
            <person name="Morimoto D."/>
            <person name="Nakagawa S."/>
            <person name="Yoshida T."/>
            <person name="Sawayama S."/>
        </authorList>
    </citation>
    <scope>NUCLEOTIDE SEQUENCE [LARGE SCALE GENOMIC DNA]</scope>
    <source>
        <strain evidence="9 10">NIES-144</strain>
    </source>
</reference>
<keyword evidence="10" id="KW-1185">Reference proteome</keyword>
<dbReference type="EMBL" id="BLLF01000356">
    <property type="protein sequence ID" value="GFH10886.1"/>
    <property type="molecule type" value="Genomic_DNA"/>
</dbReference>
<evidence type="ECO:0000256" key="2">
    <source>
        <dbReference type="ARBA" id="ARBA00009457"/>
    </source>
</evidence>
<dbReference type="GO" id="GO:0005783">
    <property type="term" value="C:endoplasmic reticulum"/>
    <property type="evidence" value="ECO:0007669"/>
    <property type="project" value="TreeGrafter"/>
</dbReference>
<evidence type="ECO:0000256" key="4">
    <source>
        <dbReference type="ARBA" id="ARBA00022989"/>
    </source>
</evidence>
<comment type="similarity">
    <text evidence="2 6">Belongs to the CDC50/LEM3 family.</text>
</comment>
<accession>A0A699YV49</accession>
<keyword evidence="4 8" id="KW-1133">Transmembrane helix</keyword>
<evidence type="ECO:0000256" key="7">
    <source>
        <dbReference type="SAM" id="MobiDB-lite"/>
    </source>
</evidence>
<evidence type="ECO:0000256" key="8">
    <source>
        <dbReference type="SAM" id="Phobius"/>
    </source>
</evidence>
<keyword evidence="3 8" id="KW-0812">Transmembrane</keyword>
<comment type="caution">
    <text evidence="9">The sequence shown here is derived from an EMBL/GenBank/DDBJ whole genome shotgun (WGS) entry which is preliminary data.</text>
</comment>
<dbReference type="GO" id="GO:0005886">
    <property type="term" value="C:plasma membrane"/>
    <property type="evidence" value="ECO:0007669"/>
    <property type="project" value="TreeGrafter"/>
</dbReference>
<dbReference type="PIRSF" id="PIRSF015840">
    <property type="entry name" value="DUF284_TM_euk"/>
    <property type="match status" value="1"/>
</dbReference>
<protein>
    <recommendedName>
        <fullName evidence="6">ALA-interacting subunit</fullName>
    </recommendedName>
</protein>
<evidence type="ECO:0000313" key="9">
    <source>
        <dbReference type="EMBL" id="GFH10886.1"/>
    </source>
</evidence>
<comment type="subcellular location">
    <subcellularLocation>
        <location evidence="1">Membrane</location>
        <topology evidence="1">Multi-pass membrane protein</topology>
    </subcellularLocation>
</comment>
<evidence type="ECO:0000313" key="10">
    <source>
        <dbReference type="Proteomes" id="UP000485058"/>
    </source>
</evidence>
<dbReference type="Proteomes" id="UP000485058">
    <property type="component" value="Unassembled WGS sequence"/>
</dbReference>
<feature type="region of interest" description="Disordered" evidence="7">
    <location>
        <begin position="1"/>
        <end position="22"/>
    </location>
</feature>
<dbReference type="Pfam" id="PF03381">
    <property type="entry name" value="CDC50"/>
    <property type="match status" value="1"/>
</dbReference>
<evidence type="ECO:0000256" key="6">
    <source>
        <dbReference type="PIRNR" id="PIRNR015840"/>
    </source>
</evidence>
<feature type="transmembrane region" description="Helical" evidence="8">
    <location>
        <begin position="299"/>
        <end position="321"/>
    </location>
</feature>
<proteinExistence type="inferred from homology"/>
<dbReference type="PANTHER" id="PTHR10926">
    <property type="entry name" value="CELL CYCLE CONTROL PROTEIN 50"/>
    <property type="match status" value="1"/>
</dbReference>
<dbReference type="GO" id="GO:0005794">
    <property type="term" value="C:Golgi apparatus"/>
    <property type="evidence" value="ECO:0007669"/>
    <property type="project" value="TreeGrafter"/>
</dbReference>
<dbReference type="AlphaFoldDB" id="A0A699YV49"/>
<keyword evidence="5 6" id="KW-0472">Membrane</keyword>
<name>A0A699YV49_HAELA</name>
<organism evidence="9 10">
    <name type="scientific">Haematococcus lacustris</name>
    <name type="common">Green alga</name>
    <name type="synonym">Haematococcus pluvialis</name>
    <dbReference type="NCBI Taxonomy" id="44745"/>
    <lineage>
        <taxon>Eukaryota</taxon>
        <taxon>Viridiplantae</taxon>
        <taxon>Chlorophyta</taxon>
        <taxon>core chlorophytes</taxon>
        <taxon>Chlorophyceae</taxon>
        <taxon>CS clade</taxon>
        <taxon>Chlamydomonadales</taxon>
        <taxon>Haematococcaceae</taxon>
        <taxon>Haematococcus</taxon>
    </lineage>
</organism>
<evidence type="ECO:0000256" key="3">
    <source>
        <dbReference type="ARBA" id="ARBA00022692"/>
    </source>
</evidence>
<dbReference type="InterPro" id="IPR005045">
    <property type="entry name" value="CDC50/LEM3_fam"/>
</dbReference>
<gene>
    <name evidence="9" type="ORF">HaLaN_06286</name>
</gene>
<evidence type="ECO:0000256" key="5">
    <source>
        <dbReference type="ARBA" id="ARBA00023136"/>
    </source>
</evidence>